<keyword evidence="3" id="KW-1015">Disulfide bond</keyword>
<keyword evidence="5" id="KW-0479">Metal-binding</keyword>
<feature type="binding site" evidence="5">
    <location>
        <position position="137"/>
    </location>
    <ligand>
        <name>Ca(2+)</name>
        <dbReference type="ChEBI" id="CHEBI:29108"/>
        <label>1</label>
        <note>catalytic</note>
    </ligand>
</feature>
<comment type="cofactor">
    <cofactor evidence="5">
        <name>Ca(2+)</name>
        <dbReference type="ChEBI" id="CHEBI:29108"/>
    </cofactor>
    <text evidence="5">Binds 2 calcium ions per subunit.</text>
</comment>
<comment type="similarity">
    <text evidence="1">Belongs to the paraoxonase family.</text>
</comment>
<evidence type="ECO:0000256" key="6">
    <source>
        <dbReference type="PIRSR" id="PIRSR602640-4"/>
    </source>
</evidence>
<evidence type="ECO:0000256" key="4">
    <source>
        <dbReference type="ARBA" id="ARBA00023180"/>
    </source>
</evidence>
<feature type="binding site" evidence="5">
    <location>
        <position position="294"/>
    </location>
    <ligand>
        <name>Ca(2+)</name>
        <dbReference type="ChEBI" id="CHEBI:29108"/>
        <label>1</label>
        <note>catalytic</note>
    </ligand>
</feature>
<feature type="glycosylation site" description="N-linked (GlcNAc...) asparagine" evidence="6">
    <location>
        <position position="294"/>
    </location>
</feature>
<dbReference type="eggNOG" id="ENOG502S58R">
    <property type="taxonomic scope" value="Eukaryota"/>
</dbReference>
<dbReference type="PANTHER" id="PTHR11799">
    <property type="entry name" value="PARAOXONASE"/>
    <property type="match status" value="1"/>
</dbReference>
<proteinExistence type="inferred from homology"/>
<dbReference type="HOGENOM" id="CLU_035172_1_0_1"/>
<feature type="binding site" evidence="5">
    <location>
        <position position="249"/>
    </location>
    <ligand>
        <name>Ca(2+)</name>
        <dbReference type="ChEBI" id="CHEBI:29108"/>
        <label>1</label>
        <note>catalytic</note>
    </ligand>
</feature>
<keyword evidence="4 6" id="KW-0325">Glycoprotein</keyword>
<dbReference type="InterPro" id="IPR002640">
    <property type="entry name" value="Arylesterase"/>
</dbReference>
<dbReference type="GO" id="GO:0046872">
    <property type="term" value="F:metal ion binding"/>
    <property type="evidence" value="ECO:0007669"/>
    <property type="project" value="UniProtKB-KW"/>
</dbReference>
<organism evidence="7">
    <name type="scientific">Talaromyces marneffei PM1</name>
    <dbReference type="NCBI Taxonomy" id="1077442"/>
    <lineage>
        <taxon>Eukaryota</taxon>
        <taxon>Fungi</taxon>
        <taxon>Dikarya</taxon>
        <taxon>Ascomycota</taxon>
        <taxon>Pezizomycotina</taxon>
        <taxon>Eurotiomycetes</taxon>
        <taxon>Eurotiomycetidae</taxon>
        <taxon>Eurotiales</taxon>
        <taxon>Trichocomaceae</taxon>
        <taxon>Talaromyces</taxon>
        <taxon>Talaromyces sect. Talaromyces</taxon>
    </lineage>
</organism>
<gene>
    <name evidence="7" type="ORF">GQ26_0101730</name>
</gene>
<dbReference type="SUPFAM" id="SSF63829">
    <property type="entry name" value="Calcium-dependent phosphotriesterase"/>
    <property type="match status" value="1"/>
</dbReference>
<dbReference type="AlphaFoldDB" id="A0A093VAD6"/>
<evidence type="ECO:0000256" key="5">
    <source>
        <dbReference type="PIRSR" id="PIRSR602640-2"/>
    </source>
</evidence>
<feature type="binding site" evidence="5">
    <location>
        <position position="189"/>
    </location>
    <ligand>
        <name>Ca(2+)</name>
        <dbReference type="ChEBI" id="CHEBI:29108"/>
        <label>1</label>
        <note>catalytic</note>
    </ligand>
</feature>
<sequence length="393" mass="43657">MVSVIRISLSIVALALLYPFLVERARVIRLLVDNAPHKLTEINTFADFSIKFADRIRNCEDGLMIDEDHVAIFSCDAGRDVWNTVMGTFTPDLSTIPHGNLHLYRYGQKPPFNEEAKLTTIELRDFPGIKEFHPLGIEYYRPSSTLYVCNHGLNGSQIEIFSLDFSGSSKTPVATYQRTISSPLIRSPNAIAVLSDHELYVTSDHYFLKRYTPTLAWIETYLGLPLGAVVYVNLLTNEFRTVARVPFANGITFLNETTVAVSSTSAAAVRLYEISANRFLRQTGVVNLPFMPDNLSTEKDGVLLITGHPHPPTLDKMRVERFKCLMNSTIGNPDCIDGNSPTTVVEWSANTGVKTLYTAKEGIGGGCTSLRDTDYNIGITLGLYGKGAMIWKM</sequence>
<dbReference type="Pfam" id="PF01731">
    <property type="entry name" value="Arylesterase"/>
    <property type="match status" value="1"/>
</dbReference>
<evidence type="ECO:0000313" key="7">
    <source>
        <dbReference type="EMBL" id="KFX49150.1"/>
    </source>
</evidence>
<dbReference type="InterPro" id="IPR051288">
    <property type="entry name" value="Serum_paraoxonase/arylesterase"/>
</dbReference>
<name>A0A093VAD6_TALMA</name>
<accession>A0A093VAD6</accession>
<comment type="PTM">
    <text evidence="6">Glycosylated.</text>
</comment>
<comment type="caution">
    <text evidence="7">The sequence shown here is derived from an EMBL/GenBank/DDBJ whole genome shotgun (WGS) entry which is preliminary data.</text>
</comment>
<dbReference type="InterPro" id="IPR011042">
    <property type="entry name" value="6-blade_b-propeller_TolB-like"/>
</dbReference>
<dbReference type="Gene3D" id="2.120.10.30">
    <property type="entry name" value="TolB, C-terminal domain"/>
    <property type="match status" value="1"/>
</dbReference>
<evidence type="ECO:0000256" key="3">
    <source>
        <dbReference type="ARBA" id="ARBA00023157"/>
    </source>
</evidence>
<evidence type="ECO:0000256" key="2">
    <source>
        <dbReference type="ARBA" id="ARBA00022801"/>
    </source>
</evidence>
<dbReference type="GO" id="GO:0004064">
    <property type="term" value="F:arylesterase activity"/>
    <property type="evidence" value="ECO:0007669"/>
    <property type="project" value="InterPro"/>
</dbReference>
<dbReference type="PANTHER" id="PTHR11799:SF30">
    <property type="entry name" value="SERUM PARAOXONASE_ARYLESTERASE 2"/>
    <property type="match status" value="1"/>
</dbReference>
<dbReference type="EMBL" id="JPOX01000010">
    <property type="protein sequence ID" value="KFX49150.1"/>
    <property type="molecule type" value="Genomic_DNA"/>
</dbReference>
<keyword evidence="5" id="KW-0106">Calcium</keyword>
<evidence type="ECO:0000256" key="1">
    <source>
        <dbReference type="ARBA" id="ARBA00008595"/>
    </source>
</evidence>
<feature type="binding site" evidence="5">
    <location>
        <position position="293"/>
    </location>
    <ligand>
        <name>Ca(2+)</name>
        <dbReference type="ChEBI" id="CHEBI:29108"/>
        <label>1</label>
        <note>catalytic</note>
    </ligand>
</feature>
<protein>
    <submittedName>
        <fullName evidence="7">Serum paraoxonase/lactonase 3</fullName>
    </submittedName>
</protein>
<keyword evidence="2" id="KW-0378">Hydrolase</keyword>
<reference evidence="7" key="1">
    <citation type="journal article" date="2014" name="PLoS Genet.">
        <title>Signature Gene Expression Reveals Novel Clues to the Molecular Mechanisms of Dimorphic Transition in Penicillium marneffei.</title>
        <authorList>
            <person name="Yang E."/>
            <person name="Wang G."/>
            <person name="Cai J."/>
            <person name="Woo P.C."/>
            <person name="Lau S.K."/>
            <person name="Yuen K.-Y."/>
            <person name="Chow W.-N."/>
            <person name="Lin X."/>
        </authorList>
    </citation>
    <scope>NUCLEOTIDE SEQUENCE [LARGE SCALE GENOMIC DNA]</scope>
    <source>
        <strain evidence="7">PM1</strain>
    </source>
</reference>